<evidence type="ECO:0000313" key="3">
    <source>
        <dbReference type="Proteomes" id="UP000014983"/>
    </source>
</evidence>
<dbReference type="InParanoid" id="S5MER9"/>
<dbReference type="RefSeq" id="WP_020836485.1">
    <property type="nucleotide sequence ID" value="NC_021833.1"/>
</dbReference>
<evidence type="ECO:0000256" key="1">
    <source>
        <dbReference type="SAM" id="SignalP"/>
    </source>
</evidence>
<protein>
    <recommendedName>
        <fullName evidence="4">Lipoprotein</fullName>
    </recommendedName>
</protein>
<dbReference type="KEGG" id="sdi:SDIMI_v3c05490"/>
<feature type="signal peptide" evidence="1">
    <location>
        <begin position="1"/>
        <end position="19"/>
    </location>
</feature>
<dbReference type="HOGENOM" id="CLU_690603_0_0_14"/>
<dbReference type="OrthoDB" id="9893943at2"/>
<gene>
    <name evidence="2" type="ORF">SDIMI_v3c05490</name>
</gene>
<evidence type="ECO:0000313" key="2">
    <source>
        <dbReference type="EMBL" id="AGR42253.1"/>
    </source>
</evidence>
<sequence>MKKLLYLLAFNLSVYPAIYTVGCGNNPPIPGTDIPKLSEIKLNSYPINIFGDPTSPINFYNFLNKFPGGSSAKDYYNNSFNINKFNQIATFENPENQKGEQPFEYRLFIELSDKVIDGFFEFKLSIFQTKYSSLKFKRMEERDFKIRIIYDVETKTSFDYIRDKKWFAKDIFDPDINLISFAEFKDGFKNYFLKHFQEILIREFQIDFNICETIFEEFVLWDKYGDEYSLSTSDNEKLFLHDLEYFYIKKVLPQMKPETSSESAVLGTVAFKEFPGTPALKNNDISNIKMPKIYMKKENILEAFNNDIDVPPNQVIGILEDQIEKQMYLKDVELGFGNKSGNYSLWWNESKDDIFIYKEQFHELFDQNKMGILQLEVIVSKSFSEPFLEGKLWIEINYY</sequence>
<dbReference type="EMBL" id="CP005076">
    <property type="protein sequence ID" value="AGR42253.1"/>
    <property type="molecule type" value="Genomic_DNA"/>
</dbReference>
<feature type="chain" id="PRO_5004529989" description="Lipoprotein" evidence="1">
    <location>
        <begin position="20"/>
        <end position="399"/>
    </location>
</feature>
<accession>S5MER9</accession>
<dbReference type="STRING" id="1276221.SDIMI_v3c05490"/>
<keyword evidence="3" id="KW-1185">Reference proteome</keyword>
<reference evidence="2 3" key="1">
    <citation type="journal article" date="2013" name="Genome Biol. Evol.">
        <title>Comparison of metabolic capacities and inference of gene content evolution in mosquito-associated Spiroplasma diminutum and S. taiwanense.</title>
        <authorList>
            <person name="Lo W.S."/>
            <person name="Ku C."/>
            <person name="Chen L.L."/>
            <person name="Chang T.H."/>
            <person name="Kuo C.H."/>
        </authorList>
    </citation>
    <scope>NUCLEOTIDE SEQUENCE [LARGE SCALE GENOMIC DNA]</scope>
    <source>
        <strain evidence="2">CUAS-1</strain>
    </source>
</reference>
<proteinExistence type="predicted"/>
<dbReference type="AlphaFoldDB" id="S5MER9"/>
<evidence type="ECO:0008006" key="4">
    <source>
        <dbReference type="Google" id="ProtNLM"/>
    </source>
</evidence>
<name>S5MER9_9MOLU</name>
<dbReference type="PATRIC" id="fig|1276221.3.peg.547"/>
<dbReference type="Proteomes" id="UP000014983">
    <property type="component" value="Chromosome"/>
</dbReference>
<keyword evidence="1" id="KW-0732">Signal</keyword>
<organism evidence="2 3">
    <name type="scientific">Spiroplasma diminutum CUAS-1</name>
    <dbReference type="NCBI Taxonomy" id="1276221"/>
    <lineage>
        <taxon>Bacteria</taxon>
        <taxon>Bacillati</taxon>
        <taxon>Mycoplasmatota</taxon>
        <taxon>Mollicutes</taxon>
        <taxon>Entomoplasmatales</taxon>
        <taxon>Spiroplasmataceae</taxon>
        <taxon>Spiroplasma</taxon>
    </lineage>
</organism>